<dbReference type="AlphaFoldDB" id="A0A4Q0SW29"/>
<organism evidence="1 2">
    <name type="scientific">Granulicella sibirica</name>
    <dbReference type="NCBI Taxonomy" id="2479048"/>
    <lineage>
        <taxon>Bacteria</taxon>
        <taxon>Pseudomonadati</taxon>
        <taxon>Acidobacteriota</taxon>
        <taxon>Terriglobia</taxon>
        <taxon>Terriglobales</taxon>
        <taxon>Acidobacteriaceae</taxon>
        <taxon>Granulicella</taxon>
    </lineage>
</organism>
<reference evidence="1 2" key="1">
    <citation type="submission" date="2018-11" db="EMBL/GenBank/DDBJ databases">
        <authorList>
            <person name="Mardanov A.V."/>
            <person name="Ravin N.V."/>
            <person name="Dedysh S.N."/>
        </authorList>
    </citation>
    <scope>NUCLEOTIDE SEQUENCE [LARGE SCALE GENOMIC DNA]</scope>
    <source>
        <strain evidence="1 2">AF10</strain>
    </source>
</reference>
<sequence>MTFRGTFHQFVHLNFVLQARQVAHLPRAEVCSYARYLPNVVVCFDRRLKQMDFRARQGARSQQHGALHNASAVLAELGPEKFAPIFVRVSDEHTVR</sequence>
<dbReference type="EMBL" id="RDSM01000007">
    <property type="protein sequence ID" value="RXH53768.1"/>
    <property type="molecule type" value="Genomic_DNA"/>
</dbReference>
<name>A0A4Q0SW29_9BACT</name>
<dbReference type="Proteomes" id="UP000289437">
    <property type="component" value="Unassembled WGS sequence"/>
</dbReference>
<proteinExistence type="predicted"/>
<reference evidence="2" key="2">
    <citation type="submission" date="2019-02" db="EMBL/GenBank/DDBJ databases">
        <title>Granulicella sibirica sp. nov., a psychrotolerant acidobacterium isolated from an organic soil layer in forested tundra, West Siberia.</title>
        <authorList>
            <person name="Oshkin I.Y."/>
            <person name="Kulichevskaya I.S."/>
            <person name="Rijpstra W.I.C."/>
            <person name="Sinninghe Damste J.S."/>
            <person name="Rakitin A.L."/>
            <person name="Ravin N.V."/>
            <person name="Dedysh S.N."/>
        </authorList>
    </citation>
    <scope>NUCLEOTIDE SEQUENCE [LARGE SCALE GENOMIC DNA]</scope>
    <source>
        <strain evidence="2">AF10</strain>
    </source>
</reference>
<evidence type="ECO:0000313" key="2">
    <source>
        <dbReference type="Proteomes" id="UP000289437"/>
    </source>
</evidence>
<protein>
    <submittedName>
        <fullName evidence="1">Uncharacterized protein</fullName>
    </submittedName>
</protein>
<keyword evidence="2" id="KW-1185">Reference proteome</keyword>
<accession>A0A4Q0SW29</accession>
<comment type="caution">
    <text evidence="1">The sequence shown here is derived from an EMBL/GenBank/DDBJ whole genome shotgun (WGS) entry which is preliminary data.</text>
</comment>
<gene>
    <name evidence="1" type="ORF">GRAN_5106</name>
</gene>
<evidence type="ECO:0000313" key="1">
    <source>
        <dbReference type="EMBL" id="RXH53768.1"/>
    </source>
</evidence>